<name>A0ACB9MAR3_9MYRT</name>
<evidence type="ECO:0000313" key="1">
    <source>
        <dbReference type="EMBL" id="KAI4320379.1"/>
    </source>
</evidence>
<organism evidence="1 2">
    <name type="scientific">Melastoma candidum</name>
    <dbReference type="NCBI Taxonomy" id="119954"/>
    <lineage>
        <taxon>Eukaryota</taxon>
        <taxon>Viridiplantae</taxon>
        <taxon>Streptophyta</taxon>
        <taxon>Embryophyta</taxon>
        <taxon>Tracheophyta</taxon>
        <taxon>Spermatophyta</taxon>
        <taxon>Magnoliopsida</taxon>
        <taxon>eudicotyledons</taxon>
        <taxon>Gunneridae</taxon>
        <taxon>Pentapetalae</taxon>
        <taxon>rosids</taxon>
        <taxon>malvids</taxon>
        <taxon>Myrtales</taxon>
        <taxon>Melastomataceae</taxon>
        <taxon>Melastomatoideae</taxon>
        <taxon>Melastomateae</taxon>
        <taxon>Melastoma</taxon>
    </lineage>
</organism>
<dbReference type="Proteomes" id="UP001057402">
    <property type="component" value="Chromosome 10"/>
</dbReference>
<comment type="caution">
    <text evidence="1">The sequence shown here is derived from an EMBL/GenBank/DDBJ whole genome shotgun (WGS) entry which is preliminary data.</text>
</comment>
<evidence type="ECO:0000313" key="2">
    <source>
        <dbReference type="Proteomes" id="UP001057402"/>
    </source>
</evidence>
<proteinExistence type="predicted"/>
<keyword evidence="2" id="KW-1185">Reference proteome</keyword>
<accession>A0ACB9MAR3</accession>
<protein>
    <submittedName>
        <fullName evidence="1">Uncharacterized protein</fullName>
    </submittedName>
</protein>
<reference evidence="2" key="1">
    <citation type="journal article" date="2023" name="Front. Plant Sci.">
        <title>Chromosomal-level genome assembly of Melastoma candidum provides insights into trichome evolution.</title>
        <authorList>
            <person name="Zhong Y."/>
            <person name="Wu W."/>
            <person name="Sun C."/>
            <person name="Zou P."/>
            <person name="Liu Y."/>
            <person name="Dai S."/>
            <person name="Zhou R."/>
        </authorList>
    </citation>
    <scope>NUCLEOTIDE SEQUENCE [LARGE SCALE GENOMIC DNA]</scope>
</reference>
<sequence length="95" mass="10824">MIAAAVRWGLAGSAAPRPTPLFDLQQFGGIRSRVQEGNLESELSFLQRQMRGSGVERLIKAKQRFHVKNSEWRVLAQACKDAKVLRCAPFRDRQW</sequence>
<gene>
    <name evidence="1" type="ORF">MLD38_033868</name>
</gene>
<dbReference type="EMBL" id="CM042889">
    <property type="protein sequence ID" value="KAI4320379.1"/>
    <property type="molecule type" value="Genomic_DNA"/>
</dbReference>